<evidence type="ECO:0000256" key="1">
    <source>
        <dbReference type="SAM" id="SignalP"/>
    </source>
</evidence>
<feature type="chain" id="PRO_5040119694" description="ToxB-like N-terminal ascomycota domain-containing protein" evidence="1">
    <location>
        <begin position="19"/>
        <end position="211"/>
    </location>
</feature>
<name>A0A9P9BIB7_9PEZI</name>
<gene>
    <name evidence="2" type="ORF">B0I36DRAFT_354078</name>
</gene>
<accession>A0A9P9BIB7</accession>
<keyword evidence="3" id="KW-1185">Reference proteome</keyword>
<dbReference type="AlphaFoldDB" id="A0A9P9BIB7"/>
<protein>
    <recommendedName>
        <fullName evidence="4">ToxB-like N-terminal ascomycota domain-containing protein</fullName>
    </recommendedName>
</protein>
<evidence type="ECO:0000313" key="2">
    <source>
        <dbReference type="EMBL" id="KAH7021415.1"/>
    </source>
</evidence>
<dbReference type="GeneID" id="70186816"/>
<reference evidence="2" key="1">
    <citation type="journal article" date="2021" name="Nat. Commun.">
        <title>Genetic determinants of endophytism in the Arabidopsis root mycobiome.</title>
        <authorList>
            <person name="Mesny F."/>
            <person name="Miyauchi S."/>
            <person name="Thiergart T."/>
            <person name="Pickel B."/>
            <person name="Atanasova L."/>
            <person name="Karlsson M."/>
            <person name="Huettel B."/>
            <person name="Barry K.W."/>
            <person name="Haridas S."/>
            <person name="Chen C."/>
            <person name="Bauer D."/>
            <person name="Andreopoulos W."/>
            <person name="Pangilinan J."/>
            <person name="LaButti K."/>
            <person name="Riley R."/>
            <person name="Lipzen A."/>
            <person name="Clum A."/>
            <person name="Drula E."/>
            <person name="Henrissat B."/>
            <person name="Kohler A."/>
            <person name="Grigoriev I.V."/>
            <person name="Martin F.M."/>
            <person name="Hacquard S."/>
        </authorList>
    </citation>
    <scope>NUCLEOTIDE SEQUENCE</scope>
    <source>
        <strain evidence="2">MPI-CAGE-CH-0230</strain>
    </source>
</reference>
<comment type="caution">
    <text evidence="2">The sequence shown here is derived from an EMBL/GenBank/DDBJ whole genome shotgun (WGS) entry which is preliminary data.</text>
</comment>
<organism evidence="2 3">
    <name type="scientific">Microdochium trichocladiopsis</name>
    <dbReference type="NCBI Taxonomy" id="1682393"/>
    <lineage>
        <taxon>Eukaryota</taxon>
        <taxon>Fungi</taxon>
        <taxon>Dikarya</taxon>
        <taxon>Ascomycota</taxon>
        <taxon>Pezizomycotina</taxon>
        <taxon>Sordariomycetes</taxon>
        <taxon>Xylariomycetidae</taxon>
        <taxon>Xylariales</taxon>
        <taxon>Microdochiaceae</taxon>
        <taxon>Microdochium</taxon>
    </lineage>
</organism>
<dbReference type="Proteomes" id="UP000756346">
    <property type="component" value="Unassembled WGS sequence"/>
</dbReference>
<sequence length="211" mass="21437">MMRLSVVASNVFAAVVLASDITFYLNDSACTGAALVVRNVNPGTCASVPVGAPSIRFSGSASEARDLQGFPSLAPSCGGVNLPRGVPFGTCVGGGQSGPFRSASVRRRVGATAATSVGTQAGGGGDSCWTTGCGEADFIVHEDGSVLDIAGLEAGELTEVVSKKAPQDMGRYKFKDDCALTLAGHSYLELVTAGATVEEIMDGRNITLIAE</sequence>
<proteinExistence type="predicted"/>
<evidence type="ECO:0000313" key="3">
    <source>
        <dbReference type="Proteomes" id="UP000756346"/>
    </source>
</evidence>
<keyword evidence="1" id="KW-0732">Signal</keyword>
<evidence type="ECO:0008006" key="4">
    <source>
        <dbReference type="Google" id="ProtNLM"/>
    </source>
</evidence>
<dbReference type="EMBL" id="JAGTJQ010000010">
    <property type="protein sequence ID" value="KAH7021415.1"/>
    <property type="molecule type" value="Genomic_DNA"/>
</dbReference>
<feature type="signal peptide" evidence="1">
    <location>
        <begin position="1"/>
        <end position="18"/>
    </location>
</feature>
<dbReference type="RefSeq" id="XP_046007616.1">
    <property type="nucleotide sequence ID" value="XM_046157270.1"/>
</dbReference>